<dbReference type="AlphaFoldDB" id="A0A841BXT9"/>
<dbReference type="GO" id="GO:0016709">
    <property type="term" value="F:oxidoreductase activity, acting on paired donors, with incorporation or reduction of molecular oxygen, NAD(P)H as one donor, and incorporation of one atom of oxygen"/>
    <property type="evidence" value="ECO:0007669"/>
    <property type="project" value="UniProtKB-ARBA"/>
</dbReference>
<gene>
    <name evidence="5" type="ORF">F4553_004971</name>
</gene>
<feature type="domain" description="FAD-binding" evidence="4">
    <location>
        <begin position="4"/>
        <end position="364"/>
    </location>
</feature>
<dbReference type="InterPro" id="IPR050641">
    <property type="entry name" value="RIFMO-like"/>
</dbReference>
<dbReference type="Gene3D" id="3.50.50.60">
    <property type="entry name" value="FAD/NAD(P)-binding domain"/>
    <property type="match status" value="2"/>
</dbReference>
<comment type="cofactor">
    <cofactor evidence="1">
        <name>FAD</name>
        <dbReference type="ChEBI" id="CHEBI:57692"/>
    </cofactor>
</comment>
<dbReference type="PANTHER" id="PTHR43004">
    <property type="entry name" value="TRK SYSTEM POTASSIUM UPTAKE PROTEIN"/>
    <property type="match status" value="1"/>
</dbReference>
<reference evidence="5 6" key="1">
    <citation type="submission" date="2020-08" db="EMBL/GenBank/DDBJ databases">
        <title>Sequencing the genomes of 1000 actinobacteria strains.</title>
        <authorList>
            <person name="Klenk H.-P."/>
        </authorList>
    </citation>
    <scope>NUCLEOTIDE SEQUENCE [LARGE SCALE GENOMIC DNA]</scope>
    <source>
        <strain evidence="5 6">DSM 45362</strain>
    </source>
</reference>
<dbReference type="Gene3D" id="3.40.30.120">
    <property type="match status" value="1"/>
</dbReference>
<evidence type="ECO:0000259" key="4">
    <source>
        <dbReference type="Pfam" id="PF01494"/>
    </source>
</evidence>
<dbReference type="Pfam" id="PF21274">
    <property type="entry name" value="Rng_hyd_C"/>
    <property type="match status" value="1"/>
</dbReference>
<evidence type="ECO:0000313" key="5">
    <source>
        <dbReference type="EMBL" id="MBB5871592.1"/>
    </source>
</evidence>
<keyword evidence="2" id="KW-0285">Flavoprotein</keyword>
<evidence type="ECO:0000256" key="3">
    <source>
        <dbReference type="ARBA" id="ARBA00022827"/>
    </source>
</evidence>
<dbReference type="Gene3D" id="3.30.70.2450">
    <property type="match status" value="1"/>
</dbReference>
<dbReference type="GO" id="GO:0071949">
    <property type="term" value="F:FAD binding"/>
    <property type="evidence" value="ECO:0007669"/>
    <property type="project" value="InterPro"/>
</dbReference>
<dbReference type="PANTHER" id="PTHR43004:SF19">
    <property type="entry name" value="BINDING MONOOXYGENASE, PUTATIVE (JCVI)-RELATED"/>
    <property type="match status" value="1"/>
</dbReference>
<protein>
    <submittedName>
        <fullName evidence="5">2-polyprenyl-6-methoxyphenol hydroxylase-like FAD-dependent oxidoreductase</fullName>
    </submittedName>
</protein>
<proteinExistence type="predicted"/>
<comment type="caution">
    <text evidence="5">The sequence shown here is derived from an EMBL/GenBank/DDBJ whole genome shotgun (WGS) entry which is preliminary data.</text>
</comment>
<evidence type="ECO:0000256" key="1">
    <source>
        <dbReference type="ARBA" id="ARBA00001974"/>
    </source>
</evidence>
<evidence type="ECO:0000256" key="2">
    <source>
        <dbReference type="ARBA" id="ARBA00022630"/>
    </source>
</evidence>
<dbReference type="InterPro" id="IPR036188">
    <property type="entry name" value="FAD/NAD-bd_sf"/>
</dbReference>
<dbReference type="RefSeq" id="WP_184839764.1">
    <property type="nucleotide sequence ID" value="NZ_JACHMN010000002.1"/>
</dbReference>
<dbReference type="PRINTS" id="PR00420">
    <property type="entry name" value="RNGMNOXGNASE"/>
</dbReference>
<keyword evidence="6" id="KW-1185">Reference proteome</keyword>
<evidence type="ECO:0000313" key="6">
    <source>
        <dbReference type="Proteomes" id="UP000587527"/>
    </source>
</evidence>
<accession>A0A841BXT9</accession>
<organism evidence="5 6">
    <name type="scientific">Allocatelliglobosispora scoriae</name>
    <dbReference type="NCBI Taxonomy" id="643052"/>
    <lineage>
        <taxon>Bacteria</taxon>
        <taxon>Bacillati</taxon>
        <taxon>Actinomycetota</taxon>
        <taxon>Actinomycetes</taxon>
        <taxon>Micromonosporales</taxon>
        <taxon>Micromonosporaceae</taxon>
        <taxon>Allocatelliglobosispora</taxon>
    </lineage>
</organism>
<dbReference type="SUPFAM" id="SSF51905">
    <property type="entry name" value="FAD/NAD(P)-binding domain"/>
    <property type="match status" value="1"/>
</dbReference>
<sequence>MSDEVDVVIVGGGPTGLMLACELRLGGARPLLLERLDLPDEHPKANGLVGQVVRLTDHRGLYRQLAAGGPWWQRRSAPSPSPAFMFGGFRLDLRGLGDHPLSILPVPQQRLERVLADRARELGAEVRRGHEATGFTQDADGVTIKIQGPHDEYAVRAPYLVGCDGAHSRIRKLAGIGFPGETTQDHVSRNAHVVLPRSVLTRTGGLRAGGRLLRPYLFHRTPHGVFSFAPFRDGLHLVNTYEWGDAPVDDETPMSVAELAASLRRVLGDEIELRAPTTAGRHVLRRVTTRNSRVAEHYRAGRVFLAGDAAHVLTGFGGPGLNLALPDAVNLGWKLAAAARGTAPTGLLDSYHTERRPLAERVLAQLREQSSLLAPGAATDARRVAFTRRLTDPAFRRGLAETIAGADLPYDMGGMMGEVPLVGRLAPELPLVVAGRRTRLGVLLRRARPILLDLTGGPGLADAARELGDRGDHVVARCSRPAPAAMLIRPDGWVAWAGDGDGEGLRAALAAWCG</sequence>
<dbReference type="InterPro" id="IPR002938">
    <property type="entry name" value="FAD-bd"/>
</dbReference>
<dbReference type="Pfam" id="PF01494">
    <property type="entry name" value="FAD_binding_3"/>
    <property type="match status" value="1"/>
</dbReference>
<dbReference type="Proteomes" id="UP000587527">
    <property type="component" value="Unassembled WGS sequence"/>
</dbReference>
<dbReference type="EMBL" id="JACHMN010000002">
    <property type="protein sequence ID" value="MBB5871592.1"/>
    <property type="molecule type" value="Genomic_DNA"/>
</dbReference>
<name>A0A841BXT9_9ACTN</name>
<keyword evidence="3" id="KW-0274">FAD</keyword>